<dbReference type="Proteomes" id="UP000224854">
    <property type="component" value="Unassembled WGS sequence"/>
</dbReference>
<feature type="compositionally biased region" description="Basic residues" evidence="2">
    <location>
        <begin position="214"/>
        <end position="226"/>
    </location>
</feature>
<dbReference type="PANTHER" id="PTHR28063:SF1">
    <property type="entry name" value="RNA POLYMERASE II NUCLEAR LOCALIZATION PROTEIN IWR1"/>
    <property type="match status" value="1"/>
</dbReference>
<protein>
    <recommendedName>
        <fullName evidence="3">Transcription factor Iwr1 domain-containing protein</fullName>
    </recommendedName>
</protein>
<feature type="domain" description="Transcription factor Iwr1" evidence="3">
    <location>
        <begin position="258"/>
        <end position="328"/>
    </location>
</feature>
<feature type="compositionally biased region" description="Acidic residues" evidence="2">
    <location>
        <begin position="344"/>
        <end position="353"/>
    </location>
</feature>
<evidence type="ECO:0000313" key="5">
    <source>
        <dbReference type="Proteomes" id="UP000224854"/>
    </source>
</evidence>
<evidence type="ECO:0000259" key="3">
    <source>
        <dbReference type="Pfam" id="PF08574"/>
    </source>
</evidence>
<dbReference type="InterPro" id="IPR040150">
    <property type="entry name" value="Iwr1"/>
</dbReference>
<evidence type="ECO:0000313" key="4">
    <source>
        <dbReference type="EMBL" id="PHH82459.1"/>
    </source>
</evidence>
<dbReference type="OrthoDB" id="6255506at2759"/>
<dbReference type="GO" id="GO:0005737">
    <property type="term" value="C:cytoplasm"/>
    <property type="evidence" value="ECO:0007669"/>
    <property type="project" value="TreeGrafter"/>
</dbReference>
<dbReference type="PANTHER" id="PTHR28063">
    <property type="entry name" value="RNA POLYMERASE II NUCLEAR LOCALIZATION PROTEIN IWR1"/>
    <property type="match status" value="1"/>
</dbReference>
<dbReference type="Pfam" id="PF08574">
    <property type="entry name" value="Iwr1"/>
    <property type="match status" value="1"/>
</dbReference>
<dbReference type="EMBL" id="NJEU01000058">
    <property type="protein sequence ID" value="PHH82459.1"/>
    <property type="molecule type" value="Genomic_DNA"/>
</dbReference>
<dbReference type="AlphaFoldDB" id="A0A2C5Y3K3"/>
<keyword evidence="5" id="KW-1185">Reference proteome</keyword>
<feature type="region of interest" description="Disordered" evidence="2">
    <location>
        <begin position="300"/>
        <end position="383"/>
    </location>
</feature>
<name>A0A2C5Y3K3_9HYPO</name>
<dbReference type="GO" id="GO:0006606">
    <property type="term" value="P:protein import into nucleus"/>
    <property type="evidence" value="ECO:0007669"/>
    <property type="project" value="InterPro"/>
</dbReference>
<evidence type="ECO:0000256" key="2">
    <source>
        <dbReference type="SAM" id="MobiDB-lite"/>
    </source>
</evidence>
<organism evidence="4 5">
    <name type="scientific">Ophiocordyceps australis</name>
    <dbReference type="NCBI Taxonomy" id="1399860"/>
    <lineage>
        <taxon>Eukaryota</taxon>
        <taxon>Fungi</taxon>
        <taxon>Dikarya</taxon>
        <taxon>Ascomycota</taxon>
        <taxon>Pezizomycotina</taxon>
        <taxon>Sordariomycetes</taxon>
        <taxon>Hypocreomycetidae</taxon>
        <taxon>Hypocreales</taxon>
        <taxon>Ophiocordycipitaceae</taxon>
        <taxon>Ophiocordyceps</taxon>
    </lineage>
</organism>
<comment type="similarity">
    <text evidence="1">Belongs to the IWR1/SLC7A6OS family.</text>
</comment>
<feature type="region of interest" description="Disordered" evidence="2">
    <location>
        <begin position="126"/>
        <end position="146"/>
    </location>
</feature>
<feature type="region of interest" description="Disordered" evidence="2">
    <location>
        <begin position="211"/>
        <end position="255"/>
    </location>
</feature>
<accession>A0A2C5Y3K3</accession>
<dbReference type="InterPro" id="IPR013883">
    <property type="entry name" value="TF_Iwr1_dom"/>
</dbReference>
<feature type="compositionally biased region" description="Acidic residues" evidence="2">
    <location>
        <begin position="305"/>
        <end position="315"/>
    </location>
</feature>
<proteinExistence type="inferred from homology"/>
<evidence type="ECO:0000256" key="1">
    <source>
        <dbReference type="ARBA" id="ARBA00010218"/>
    </source>
</evidence>
<comment type="caution">
    <text evidence="4">The sequence shown here is derived from an EMBL/GenBank/DDBJ whole genome shotgun (WGS) entry which is preliminary data.</text>
</comment>
<reference evidence="4 5" key="1">
    <citation type="submission" date="2017-06" db="EMBL/GenBank/DDBJ databases">
        <title>Ant-infecting Ophiocordyceps genomes reveal a high diversity of potential behavioral manipulation genes and a possible major role for enterotoxins.</title>
        <authorList>
            <person name="De Bekker C."/>
            <person name="Evans H.C."/>
            <person name="Brachmann A."/>
            <person name="Hughes D.P."/>
        </authorList>
    </citation>
    <scope>NUCLEOTIDE SEQUENCE [LARGE SCALE GENOMIC DNA]</scope>
    <source>
        <strain evidence="4 5">1348a</strain>
    </source>
</reference>
<gene>
    <name evidence="4" type="ORF">CDD82_5957</name>
</gene>
<sequence>MSIPPQLIRVKRKRADDSPVAFLHLGPSHKRHRSHRDWVYQHRSASPQPTNLSPQPAIHTTQAPPALHQPPSTCRPIANPKKRLASHHHEPRRFHVARSALQHEPNSSGATATVFVERVIKKKRCPRHVPETPPPQAEAGRADGPANHAALEHPCGAEKHPKPVDEAHRVPRAPSSDIFVHAKHHDMEIIAAEMDKWVLHEIGANLHSMEQRKQAQHFKPSSRFKPKPPAQRYFERHSQPAPVSEPRPEQIQDQGDASDWVMDEYVRVPADTVAWDTSRSDFGVLVLEEDEETLFFSGCQHQDQDDQDVDDQDENAESHYTADYPEEEQVSDDEHHASLYSVDTDSDDVGFSDEENHSTTHRRHGSGSEDELRTYLHRRSVFG</sequence>